<keyword evidence="2" id="KW-0288">FMN</keyword>
<keyword evidence="4" id="KW-0503">Monooxygenase</keyword>
<evidence type="ECO:0000259" key="5">
    <source>
        <dbReference type="Pfam" id="PF00296"/>
    </source>
</evidence>
<dbReference type="Proteomes" id="UP000503540">
    <property type="component" value="Chromosome"/>
</dbReference>
<keyword evidence="1" id="KW-0285">Flavoprotein</keyword>
<dbReference type="KEGG" id="nah:F5544_19635"/>
<dbReference type="InterPro" id="IPR019952">
    <property type="entry name" value="F420_OxRdatse_Rv1855c_pred"/>
</dbReference>
<dbReference type="Pfam" id="PF00296">
    <property type="entry name" value="Bac_luciferase"/>
    <property type="match status" value="1"/>
</dbReference>
<dbReference type="Gene3D" id="3.20.20.30">
    <property type="entry name" value="Luciferase-like domain"/>
    <property type="match status" value="1"/>
</dbReference>
<proteinExistence type="predicted"/>
<dbReference type="NCBIfam" id="TIGR03560">
    <property type="entry name" value="F420_Rv1855c"/>
    <property type="match status" value="1"/>
</dbReference>
<dbReference type="InterPro" id="IPR036661">
    <property type="entry name" value="Luciferase-like_sf"/>
</dbReference>
<evidence type="ECO:0000256" key="3">
    <source>
        <dbReference type="ARBA" id="ARBA00023002"/>
    </source>
</evidence>
<feature type="domain" description="Luciferase-like" evidence="5">
    <location>
        <begin position="30"/>
        <end position="275"/>
    </location>
</feature>
<protein>
    <submittedName>
        <fullName evidence="6">TIGR03560 family F420-dependent LLM class oxidoreductase</fullName>
    </submittedName>
</protein>
<dbReference type="AlphaFoldDB" id="A0A6G9YET1"/>
<accession>A0A6G9YET1</accession>
<dbReference type="PANTHER" id="PTHR42847:SF4">
    <property type="entry name" value="ALKANESULFONATE MONOOXYGENASE-RELATED"/>
    <property type="match status" value="1"/>
</dbReference>
<dbReference type="GO" id="GO:0008726">
    <property type="term" value="F:alkanesulfonate monooxygenase activity"/>
    <property type="evidence" value="ECO:0007669"/>
    <property type="project" value="TreeGrafter"/>
</dbReference>
<evidence type="ECO:0000256" key="4">
    <source>
        <dbReference type="ARBA" id="ARBA00023033"/>
    </source>
</evidence>
<dbReference type="InterPro" id="IPR011251">
    <property type="entry name" value="Luciferase-like_dom"/>
</dbReference>
<sequence length="329" mass="35508">MVIEISIPRPDHPATARSGRMVGMDLRIFTEPQQGASYETLLSVAKAAEEFEFDAFFRSDHYLAMGGVDGLPGPTDAWITLAGLARETKRIRLGTLVTAATFRLPGPLAIQVAQVDQMSGGRVEFGLGSGWFAEEHTAYGIPFPDDKFARFEEQLAIITGLWATKEGDKFNFDGKHYQLTDSPALPKPAQERIPVVIGGTGAVRTPRLAARYASEFNVPFASVEDSAQRFDQVRAAVAKAGRPADDMIYSNALVVCVGANDAEVARRAAAIGREVDELKTNGLAGSPAEVVDKIGRYAEAGSARIYLQVLDLTDLAHLELVASQVQSQL</sequence>
<keyword evidence="7" id="KW-1185">Reference proteome</keyword>
<gene>
    <name evidence="6" type="ORF">F5544_19635</name>
</gene>
<reference evidence="6 7" key="1">
    <citation type="journal article" date="2019" name="ACS Chem. Biol.">
        <title>Identification and Mobilization of a Cryptic Antibiotic Biosynthesis Gene Locus from a Human-Pathogenic Nocardia Isolate.</title>
        <authorList>
            <person name="Herisse M."/>
            <person name="Ishida K."/>
            <person name="Porter J.L."/>
            <person name="Howden B."/>
            <person name="Hertweck C."/>
            <person name="Stinear T.P."/>
            <person name="Pidot S.J."/>
        </authorList>
    </citation>
    <scope>NUCLEOTIDE SEQUENCE [LARGE SCALE GENOMIC DNA]</scope>
    <source>
        <strain evidence="6 7">AUSMDU00012717</strain>
    </source>
</reference>
<dbReference type="SUPFAM" id="SSF51679">
    <property type="entry name" value="Bacterial luciferase-like"/>
    <property type="match status" value="1"/>
</dbReference>
<dbReference type="GO" id="GO:0046306">
    <property type="term" value="P:alkanesulfonate catabolic process"/>
    <property type="evidence" value="ECO:0007669"/>
    <property type="project" value="TreeGrafter"/>
</dbReference>
<evidence type="ECO:0000313" key="7">
    <source>
        <dbReference type="Proteomes" id="UP000503540"/>
    </source>
</evidence>
<dbReference type="PANTHER" id="PTHR42847">
    <property type="entry name" value="ALKANESULFONATE MONOOXYGENASE"/>
    <property type="match status" value="1"/>
</dbReference>
<dbReference type="InterPro" id="IPR050172">
    <property type="entry name" value="SsuD_RutA_monooxygenase"/>
</dbReference>
<evidence type="ECO:0000313" key="6">
    <source>
        <dbReference type="EMBL" id="QIS11795.1"/>
    </source>
</evidence>
<evidence type="ECO:0000256" key="1">
    <source>
        <dbReference type="ARBA" id="ARBA00022630"/>
    </source>
</evidence>
<keyword evidence="3" id="KW-0560">Oxidoreductase</keyword>
<evidence type="ECO:0000256" key="2">
    <source>
        <dbReference type="ARBA" id="ARBA00022643"/>
    </source>
</evidence>
<name>A0A6G9YET1_9NOCA</name>
<dbReference type="EMBL" id="CP046172">
    <property type="protein sequence ID" value="QIS11795.1"/>
    <property type="molecule type" value="Genomic_DNA"/>
</dbReference>
<organism evidence="6 7">
    <name type="scientific">Nocardia arthritidis</name>
    <dbReference type="NCBI Taxonomy" id="228602"/>
    <lineage>
        <taxon>Bacteria</taxon>
        <taxon>Bacillati</taxon>
        <taxon>Actinomycetota</taxon>
        <taxon>Actinomycetes</taxon>
        <taxon>Mycobacteriales</taxon>
        <taxon>Nocardiaceae</taxon>
        <taxon>Nocardia</taxon>
    </lineage>
</organism>